<accession>A0A8J6Q860</accession>
<gene>
    <name evidence="1" type="ORF">ICJ83_03735</name>
</gene>
<organism evidence="1 2">
    <name type="scientific">Aestuariibaculum sediminum</name>
    <dbReference type="NCBI Taxonomy" id="2770637"/>
    <lineage>
        <taxon>Bacteria</taxon>
        <taxon>Pseudomonadati</taxon>
        <taxon>Bacteroidota</taxon>
        <taxon>Flavobacteriia</taxon>
        <taxon>Flavobacteriales</taxon>
        <taxon>Flavobacteriaceae</taxon>
    </lineage>
</organism>
<dbReference type="Pfam" id="PF14054">
    <property type="entry name" value="DUF4249"/>
    <property type="match status" value="1"/>
</dbReference>
<dbReference type="RefSeq" id="WP_188229001.1">
    <property type="nucleotide sequence ID" value="NZ_JACVXB010000001.1"/>
</dbReference>
<name>A0A8J6Q860_9FLAO</name>
<dbReference type="InterPro" id="IPR025345">
    <property type="entry name" value="DUF4249"/>
</dbReference>
<evidence type="ECO:0000313" key="2">
    <source>
        <dbReference type="Proteomes" id="UP000600588"/>
    </source>
</evidence>
<reference evidence="1 2" key="1">
    <citation type="submission" date="2020-09" db="EMBL/GenBank/DDBJ databases">
        <title>TT11 complete genome.</title>
        <authorList>
            <person name="Wu Z."/>
        </authorList>
    </citation>
    <scope>NUCLEOTIDE SEQUENCE [LARGE SCALE GENOMIC DNA]</scope>
    <source>
        <strain evidence="1 2">TT11</strain>
    </source>
</reference>
<dbReference type="EMBL" id="JACVXB010000001">
    <property type="protein sequence ID" value="MBD0831237.1"/>
    <property type="molecule type" value="Genomic_DNA"/>
</dbReference>
<dbReference type="PROSITE" id="PS51257">
    <property type="entry name" value="PROKAR_LIPOPROTEIN"/>
    <property type="match status" value="1"/>
</dbReference>
<evidence type="ECO:0000313" key="1">
    <source>
        <dbReference type="EMBL" id="MBD0831237.1"/>
    </source>
</evidence>
<keyword evidence="2" id="KW-1185">Reference proteome</keyword>
<proteinExistence type="predicted"/>
<comment type="caution">
    <text evidence="1">The sequence shown here is derived from an EMBL/GenBank/DDBJ whole genome shotgun (WGS) entry which is preliminary data.</text>
</comment>
<dbReference type="Proteomes" id="UP000600588">
    <property type="component" value="Unassembled WGS sequence"/>
</dbReference>
<protein>
    <submittedName>
        <fullName evidence="1">DUF4249 domain-containing protein</fullName>
    </submittedName>
</protein>
<dbReference type="AlphaFoldDB" id="A0A8J6Q860"/>
<sequence length="284" mass="32422">MKKSYFKHIAILVAAGLSLFSCEDVIEVDVPEGQIRLVIEASLDWEKGTQGNNQTIKLSTSTPFFETNTSTSVTNATVVVTNTDTNEVFNFTNQNDGTYTTTAFNPILNNSYQLEVIYNNETYRATETLMSVPDINEVNQSVSGGLDEDLLEVNIYFDDPAGIDNYYFIRFYEDGDLFPYLEVFPDEFSDGNEIRYFFEKEDDEDNDQAEFQPGDTVDIDFYGISEGYFNYMRILVEQYYSSGNPFSSNGVNLKGNCVNVTNKENYSFGYFRASQFERTSYTFQ</sequence>